<dbReference type="InterPro" id="IPR000210">
    <property type="entry name" value="BTB/POZ_dom"/>
</dbReference>
<dbReference type="SMR" id="A0A8I6W8A6"/>
<evidence type="ECO:0000313" key="5">
    <source>
        <dbReference type="EnsemblPlants" id="HORVU.MOREX.r3.1HG0088540.1.CDS1"/>
    </source>
</evidence>
<dbReference type="PANTHER" id="PTHR26379">
    <property type="entry name" value="BTB/POZ AND MATH DOMAIN-CONTAINING PROTEIN 1"/>
    <property type="match status" value="1"/>
</dbReference>
<dbReference type="Gene3D" id="2.60.210.10">
    <property type="entry name" value="Apoptosis, Tumor Necrosis Factor Receptor Associated Protein 2, Chain A"/>
    <property type="match status" value="1"/>
</dbReference>
<proteinExistence type="inferred from homology"/>
<evidence type="ECO:0000256" key="1">
    <source>
        <dbReference type="ARBA" id="ARBA00004906"/>
    </source>
</evidence>
<organism evidence="5 6">
    <name type="scientific">Hordeum vulgare subsp. vulgare</name>
    <name type="common">Domesticated barley</name>
    <dbReference type="NCBI Taxonomy" id="112509"/>
    <lineage>
        <taxon>Eukaryota</taxon>
        <taxon>Viridiplantae</taxon>
        <taxon>Streptophyta</taxon>
        <taxon>Embryophyta</taxon>
        <taxon>Tracheophyta</taxon>
        <taxon>Spermatophyta</taxon>
        <taxon>Magnoliopsida</taxon>
        <taxon>Liliopsida</taxon>
        <taxon>Poales</taxon>
        <taxon>Poaceae</taxon>
        <taxon>BOP clade</taxon>
        <taxon>Pooideae</taxon>
        <taxon>Triticodae</taxon>
        <taxon>Triticeae</taxon>
        <taxon>Hordeinae</taxon>
        <taxon>Hordeum</taxon>
    </lineage>
</organism>
<accession>A0A8I6W8A6</accession>
<dbReference type="RefSeq" id="XP_044963145.1">
    <property type="nucleotide sequence ID" value="XM_045107210.1"/>
</dbReference>
<protein>
    <recommendedName>
        <fullName evidence="7">BTB domain-containing protein</fullName>
    </recommendedName>
</protein>
<keyword evidence="6" id="KW-1185">Reference proteome</keyword>
<dbReference type="Gramene" id="HORVU.MOREX.r3.1HG0088540.1">
    <property type="protein sequence ID" value="HORVU.MOREX.r3.1HG0088540.1.CDS1"/>
    <property type="gene ID" value="HORVU.MOREX.r3.1HG0088540"/>
</dbReference>
<sequence length="380" mass="41833">MSFAGVSVVADGRLIELSSAAPAIYSGTASSGSWWYHLLVLQGYSRTKDLLPNGKGIKGQSFRAGGYQWILKFYPNGDSLDAAGFMSVYFGLDQDVARPLKVHRQFSFVDEVDIQVRRRIRAGTARDYWAINPSWGRGKFIKQEDLEKSEHLKDDCFTIRCDFIIAEAAGTTFIEVPPSNLCEHLNHLLTTKVGADVMFEVGHESFAAHRNILAARSAVFLAELFGPMKEGTTTGAIQIQDMEPNVFKAMLGFIYTDSMPKMMKVGEEAEAEAEAEQVGADEVTWLPHLLAAADRFDLQRLKLMCEERLSEHIDLSSVTATLGLAAQHHCHGLKEACLGFLKVQSAAILGGVMATSEWRHISATYPSVLNELIAKLASKA</sequence>
<evidence type="ECO:0000256" key="2">
    <source>
        <dbReference type="ARBA" id="ARBA00010846"/>
    </source>
</evidence>
<reference evidence="5" key="2">
    <citation type="submission" date="2020-10" db="EMBL/GenBank/DDBJ databases">
        <authorList>
            <person name="Scholz U."/>
            <person name="Mascher M."/>
            <person name="Fiebig A."/>
        </authorList>
    </citation>
    <scope>NUCLEOTIDE SEQUENCE [LARGE SCALE GENOMIC DNA]</scope>
    <source>
        <strain evidence="5">cv. Morex</strain>
    </source>
</reference>
<dbReference type="SUPFAM" id="SSF49599">
    <property type="entry name" value="TRAF domain-like"/>
    <property type="match status" value="1"/>
</dbReference>
<dbReference type="InterPro" id="IPR045005">
    <property type="entry name" value="BPM1-6"/>
</dbReference>
<dbReference type="InterPro" id="IPR008974">
    <property type="entry name" value="TRAF-like"/>
</dbReference>
<feature type="domain" description="BTB" evidence="3">
    <location>
        <begin position="195"/>
        <end position="259"/>
    </location>
</feature>
<evidence type="ECO:0008006" key="7">
    <source>
        <dbReference type="Google" id="ProtNLM"/>
    </source>
</evidence>
<dbReference type="OrthoDB" id="6359816at2759"/>
<dbReference type="Proteomes" id="UP000011116">
    <property type="component" value="Chromosome 1H"/>
</dbReference>
<dbReference type="Gramene" id="HORVU.MOREX.r2.1HG0072810.1">
    <property type="protein sequence ID" value="HORVU.MOREX.r2.1HG0072810.1.CDS.1"/>
    <property type="gene ID" value="HORVU.MOREX.r2.1HG0072810"/>
</dbReference>
<reference evidence="5" key="3">
    <citation type="submission" date="2022-01" db="UniProtKB">
        <authorList>
            <consortium name="EnsemblPlants"/>
        </authorList>
    </citation>
    <scope>IDENTIFICATION</scope>
    <source>
        <strain evidence="5">subsp. vulgare</strain>
    </source>
</reference>
<dbReference type="SMART" id="SM00225">
    <property type="entry name" value="BTB"/>
    <property type="match status" value="1"/>
</dbReference>
<dbReference type="PROSITE" id="PS50144">
    <property type="entry name" value="MATH"/>
    <property type="match status" value="1"/>
</dbReference>
<dbReference type="PANTHER" id="PTHR26379:SF479">
    <property type="entry name" value="MATH DOMAIN-CONTAINING PROTEIN"/>
    <property type="match status" value="1"/>
</dbReference>
<dbReference type="SUPFAM" id="SSF54695">
    <property type="entry name" value="POZ domain"/>
    <property type="match status" value="1"/>
</dbReference>
<dbReference type="PROSITE" id="PS50097">
    <property type="entry name" value="BTB"/>
    <property type="match status" value="1"/>
</dbReference>
<dbReference type="GeneID" id="123419731"/>
<comment type="similarity">
    <text evidence="2">Belongs to the Tdpoz family.</text>
</comment>
<reference evidence="6" key="1">
    <citation type="journal article" date="2012" name="Nature">
        <title>A physical, genetic and functional sequence assembly of the barley genome.</title>
        <authorList>
            <consortium name="The International Barley Genome Sequencing Consortium"/>
            <person name="Mayer K.F."/>
            <person name="Waugh R."/>
            <person name="Brown J.W."/>
            <person name="Schulman A."/>
            <person name="Langridge P."/>
            <person name="Platzer M."/>
            <person name="Fincher G.B."/>
            <person name="Muehlbauer G.J."/>
            <person name="Sato K."/>
            <person name="Close T.J."/>
            <person name="Wise R.P."/>
            <person name="Stein N."/>
        </authorList>
    </citation>
    <scope>NUCLEOTIDE SEQUENCE [LARGE SCALE GENOMIC DNA]</scope>
    <source>
        <strain evidence="6">cv. Morex</strain>
    </source>
</reference>
<name>A0A8I6W8A6_HORVV</name>
<dbReference type="Gene3D" id="1.25.40.420">
    <property type="match status" value="1"/>
</dbReference>
<evidence type="ECO:0000259" key="3">
    <source>
        <dbReference type="PROSITE" id="PS50097"/>
    </source>
</evidence>
<dbReference type="InterPro" id="IPR011333">
    <property type="entry name" value="SKP1/BTB/POZ_sf"/>
</dbReference>
<feature type="domain" description="MATH" evidence="4">
    <location>
        <begin position="34"/>
        <end position="163"/>
    </location>
</feature>
<evidence type="ECO:0000259" key="4">
    <source>
        <dbReference type="PROSITE" id="PS50144"/>
    </source>
</evidence>
<dbReference type="GO" id="GO:0016567">
    <property type="term" value="P:protein ubiquitination"/>
    <property type="evidence" value="ECO:0007669"/>
    <property type="project" value="InterPro"/>
</dbReference>
<dbReference type="InterPro" id="IPR056423">
    <property type="entry name" value="BACK_BPM_SPOP"/>
</dbReference>
<dbReference type="AlphaFoldDB" id="A0A8I6W8A6"/>
<gene>
    <name evidence="5" type="primary">LOC123419731</name>
</gene>
<dbReference type="KEGG" id="hvg:123419731"/>
<dbReference type="EnsemblPlants" id="HORVU.MOREX.r3.1HG0088540.1">
    <property type="protein sequence ID" value="HORVU.MOREX.r3.1HG0088540.1.CDS1"/>
    <property type="gene ID" value="HORVU.MOREX.r3.1HG0088540"/>
</dbReference>
<dbReference type="Pfam" id="PF24570">
    <property type="entry name" value="BACK_BPM_SPOP"/>
    <property type="match status" value="1"/>
</dbReference>
<evidence type="ECO:0000313" key="6">
    <source>
        <dbReference type="Proteomes" id="UP000011116"/>
    </source>
</evidence>
<dbReference type="Gene3D" id="3.30.710.10">
    <property type="entry name" value="Potassium Channel Kv1.1, Chain A"/>
    <property type="match status" value="1"/>
</dbReference>
<dbReference type="InterPro" id="IPR002083">
    <property type="entry name" value="MATH/TRAF_dom"/>
</dbReference>
<comment type="pathway">
    <text evidence="1">Protein modification; protein ubiquitination.</text>
</comment>
<dbReference type="CDD" id="cd00121">
    <property type="entry name" value="MATH"/>
    <property type="match status" value="1"/>
</dbReference>
<dbReference type="Pfam" id="PF00651">
    <property type="entry name" value="BTB"/>
    <property type="match status" value="1"/>
</dbReference>
<dbReference type="Pfam" id="PF22486">
    <property type="entry name" value="MATH_2"/>
    <property type="match status" value="1"/>
</dbReference>